<name>A0ACC5ZX76_9RHOB</name>
<accession>A0ACC5ZX76</accession>
<evidence type="ECO:0000313" key="1">
    <source>
        <dbReference type="EMBL" id="MCM2562907.1"/>
    </source>
</evidence>
<comment type="caution">
    <text evidence="1">The sequence shown here is derived from an EMBL/GenBank/DDBJ whole genome shotgun (WGS) entry which is preliminary data.</text>
</comment>
<evidence type="ECO:0000313" key="2">
    <source>
        <dbReference type="Proteomes" id="UP001203036"/>
    </source>
</evidence>
<protein>
    <submittedName>
        <fullName evidence="1">Uncharacterized protein</fullName>
    </submittedName>
</protein>
<organism evidence="1 2">
    <name type="scientific">Lutimaribacter degradans</name>
    <dbReference type="NCBI Taxonomy" id="2945989"/>
    <lineage>
        <taxon>Bacteria</taxon>
        <taxon>Pseudomonadati</taxon>
        <taxon>Pseudomonadota</taxon>
        <taxon>Alphaproteobacteria</taxon>
        <taxon>Rhodobacterales</taxon>
        <taxon>Roseobacteraceae</taxon>
        <taxon>Lutimaribacter</taxon>
    </lineage>
</organism>
<sequence length="136" mass="14468">MFRITAAAALALGLMTGGVHAAEHEVAIVAGAFFPETTYVQPGDTVVIYNTDDVPRLVFGDQYHFVTPTLNSGEEYTLTIVDAMPNQYYGKSITTAGEGDNIGESGIPAEDEADTDETGKTMRGVFSFAPAPLDED</sequence>
<gene>
    <name evidence="1" type="ORF">M8744_12200</name>
</gene>
<reference evidence="1" key="1">
    <citation type="submission" date="2022-06" db="EMBL/GenBank/DDBJ databases">
        <title>Lutimaribacter sp. EGI FJ00013, a novel bacterium isolated from a salt lake sediment enrichment.</title>
        <authorList>
            <person name="Gao L."/>
            <person name="Fang B.-Z."/>
            <person name="Li W.-J."/>
        </authorList>
    </citation>
    <scope>NUCLEOTIDE SEQUENCE</scope>
    <source>
        <strain evidence="1">EGI FJ00013</strain>
    </source>
</reference>
<dbReference type="EMBL" id="JAMQGO010000008">
    <property type="protein sequence ID" value="MCM2562907.1"/>
    <property type="molecule type" value="Genomic_DNA"/>
</dbReference>
<keyword evidence="2" id="KW-1185">Reference proteome</keyword>
<proteinExistence type="predicted"/>
<dbReference type="Proteomes" id="UP001203036">
    <property type="component" value="Unassembled WGS sequence"/>
</dbReference>